<sequence>KLRFKWDGPFVITNVFPYGVVELKDENTNNTFQVNGHQIKLFHEGPTPIVGDMETISLMESALPDNKIVSRYKPKPKNHIQHQPKGLGKLWNCFESGSRSSVEETPGDIQTHFTVLSPTFNPGHVTSRKESPGDHNYMCRRRGQSRSGSAGYMGGQAKDIWPIKKSLDLGAAIPAISTPSQTGRLYIQ</sequence>
<evidence type="ECO:0008006" key="4">
    <source>
        <dbReference type="Google" id="ProtNLM"/>
    </source>
</evidence>
<comment type="caution">
    <text evidence="2">The sequence shown here is derived from an EMBL/GenBank/DDBJ whole genome shotgun (WGS) entry which is preliminary data.</text>
</comment>
<dbReference type="EMBL" id="QJKJ01012834">
    <property type="protein sequence ID" value="RDX67801.1"/>
    <property type="molecule type" value="Genomic_DNA"/>
</dbReference>
<organism evidence="2 3">
    <name type="scientific">Mucuna pruriens</name>
    <name type="common">Velvet bean</name>
    <name type="synonym">Dolichos pruriens</name>
    <dbReference type="NCBI Taxonomy" id="157652"/>
    <lineage>
        <taxon>Eukaryota</taxon>
        <taxon>Viridiplantae</taxon>
        <taxon>Streptophyta</taxon>
        <taxon>Embryophyta</taxon>
        <taxon>Tracheophyta</taxon>
        <taxon>Spermatophyta</taxon>
        <taxon>Magnoliopsida</taxon>
        <taxon>eudicotyledons</taxon>
        <taxon>Gunneridae</taxon>
        <taxon>Pentapetalae</taxon>
        <taxon>rosids</taxon>
        <taxon>fabids</taxon>
        <taxon>Fabales</taxon>
        <taxon>Fabaceae</taxon>
        <taxon>Papilionoideae</taxon>
        <taxon>50 kb inversion clade</taxon>
        <taxon>NPAAA clade</taxon>
        <taxon>indigoferoid/millettioid clade</taxon>
        <taxon>Phaseoleae</taxon>
        <taxon>Mucuna</taxon>
    </lineage>
</organism>
<feature type="non-terminal residue" evidence="2">
    <location>
        <position position="188"/>
    </location>
</feature>
<evidence type="ECO:0000256" key="1">
    <source>
        <dbReference type="SAM" id="MobiDB-lite"/>
    </source>
</evidence>
<dbReference type="OrthoDB" id="1637540at2759"/>
<accession>A0A371EP25</accession>
<reference evidence="2" key="1">
    <citation type="submission" date="2018-05" db="EMBL/GenBank/DDBJ databases">
        <title>Draft genome of Mucuna pruriens seed.</title>
        <authorList>
            <person name="Nnadi N.E."/>
            <person name="Vos R."/>
            <person name="Hasami M.H."/>
            <person name="Devisetty U.K."/>
            <person name="Aguiy J.C."/>
        </authorList>
    </citation>
    <scope>NUCLEOTIDE SEQUENCE [LARGE SCALE GENOMIC DNA]</scope>
    <source>
        <strain evidence="2">JCA_2017</strain>
    </source>
</reference>
<dbReference type="AlphaFoldDB" id="A0A371EP25"/>
<keyword evidence="3" id="KW-1185">Reference proteome</keyword>
<feature type="region of interest" description="Disordered" evidence="1">
    <location>
        <begin position="117"/>
        <end position="137"/>
    </location>
</feature>
<protein>
    <recommendedName>
        <fullName evidence="4">Reverse transcriptase domain-containing protein</fullName>
    </recommendedName>
</protein>
<dbReference type="Proteomes" id="UP000257109">
    <property type="component" value="Unassembled WGS sequence"/>
</dbReference>
<name>A0A371EP25_MUCPR</name>
<gene>
    <name evidence="2" type="ORF">CR513_53279</name>
</gene>
<evidence type="ECO:0000313" key="2">
    <source>
        <dbReference type="EMBL" id="RDX67801.1"/>
    </source>
</evidence>
<evidence type="ECO:0000313" key="3">
    <source>
        <dbReference type="Proteomes" id="UP000257109"/>
    </source>
</evidence>
<proteinExistence type="predicted"/>
<feature type="non-terminal residue" evidence="2">
    <location>
        <position position="1"/>
    </location>
</feature>